<dbReference type="EMBL" id="GBRH01228929">
    <property type="protein sequence ID" value="JAD68966.1"/>
    <property type="molecule type" value="Transcribed_RNA"/>
</dbReference>
<name>A0A0A9C073_ARUDO</name>
<accession>A0A0A9C073</accession>
<sequence>MRRPAQRRTS</sequence>
<reference evidence="1" key="1">
    <citation type="submission" date="2014-09" db="EMBL/GenBank/DDBJ databases">
        <authorList>
            <person name="Magalhaes I.L.F."/>
            <person name="Oliveira U."/>
            <person name="Santos F.R."/>
            <person name="Vidigal T.H.D.A."/>
            <person name="Brescovit A.D."/>
            <person name="Santos A.J."/>
        </authorList>
    </citation>
    <scope>NUCLEOTIDE SEQUENCE</scope>
    <source>
        <tissue evidence="1">Shoot tissue taken approximately 20 cm above the soil surface</tissue>
    </source>
</reference>
<proteinExistence type="predicted"/>
<reference evidence="1" key="2">
    <citation type="journal article" date="2015" name="Data Brief">
        <title>Shoot transcriptome of the giant reed, Arundo donax.</title>
        <authorList>
            <person name="Barrero R.A."/>
            <person name="Guerrero F.D."/>
            <person name="Moolhuijzen P."/>
            <person name="Goolsby J.A."/>
            <person name="Tidwell J."/>
            <person name="Bellgard S.E."/>
            <person name="Bellgard M.I."/>
        </authorList>
    </citation>
    <scope>NUCLEOTIDE SEQUENCE</scope>
    <source>
        <tissue evidence="1">Shoot tissue taken approximately 20 cm above the soil surface</tissue>
    </source>
</reference>
<protein>
    <submittedName>
        <fullName evidence="1">Uncharacterized protein</fullName>
    </submittedName>
</protein>
<evidence type="ECO:0000313" key="1">
    <source>
        <dbReference type="EMBL" id="JAD68966.1"/>
    </source>
</evidence>
<organism evidence="1">
    <name type="scientific">Arundo donax</name>
    <name type="common">Giant reed</name>
    <name type="synonym">Donax arundinaceus</name>
    <dbReference type="NCBI Taxonomy" id="35708"/>
    <lineage>
        <taxon>Eukaryota</taxon>
        <taxon>Viridiplantae</taxon>
        <taxon>Streptophyta</taxon>
        <taxon>Embryophyta</taxon>
        <taxon>Tracheophyta</taxon>
        <taxon>Spermatophyta</taxon>
        <taxon>Magnoliopsida</taxon>
        <taxon>Liliopsida</taxon>
        <taxon>Poales</taxon>
        <taxon>Poaceae</taxon>
        <taxon>PACMAD clade</taxon>
        <taxon>Arundinoideae</taxon>
        <taxon>Arundineae</taxon>
        <taxon>Arundo</taxon>
    </lineage>
</organism>